<dbReference type="OrthoDB" id="272703at2759"/>
<feature type="compositionally biased region" description="Polar residues" evidence="3">
    <location>
        <begin position="256"/>
        <end position="276"/>
    </location>
</feature>
<name>A0A371EVI4_MUCPR</name>
<organism evidence="5 6">
    <name type="scientific">Mucuna pruriens</name>
    <name type="common">Velvet bean</name>
    <name type="synonym">Dolichos pruriens</name>
    <dbReference type="NCBI Taxonomy" id="157652"/>
    <lineage>
        <taxon>Eukaryota</taxon>
        <taxon>Viridiplantae</taxon>
        <taxon>Streptophyta</taxon>
        <taxon>Embryophyta</taxon>
        <taxon>Tracheophyta</taxon>
        <taxon>Spermatophyta</taxon>
        <taxon>Magnoliopsida</taxon>
        <taxon>eudicotyledons</taxon>
        <taxon>Gunneridae</taxon>
        <taxon>Pentapetalae</taxon>
        <taxon>rosids</taxon>
        <taxon>fabids</taxon>
        <taxon>Fabales</taxon>
        <taxon>Fabaceae</taxon>
        <taxon>Papilionoideae</taxon>
        <taxon>50 kb inversion clade</taxon>
        <taxon>NPAAA clade</taxon>
        <taxon>indigoferoid/millettioid clade</taxon>
        <taxon>Phaseoleae</taxon>
        <taxon>Mucuna</taxon>
    </lineage>
</organism>
<reference evidence="5" key="1">
    <citation type="submission" date="2018-05" db="EMBL/GenBank/DDBJ databases">
        <title>Draft genome of Mucuna pruriens seed.</title>
        <authorList>
            <person name="Nnadi N.E."/>
            <person name="Vos R."/>
            <person name="Hasami M.H."/>
            <person name="Devisetty U.K."/>
            <person name="Aguiy J.C."/>
        </authorList>
    </citation>
    <scope>NUCLEOTIDE SEQUENCE [LARGE SCALE GENOMIC DNA]</scope>
    <source>
        <strain evidence="5">JCA_2017</strain>
    </source>
</reference>
<comment type="caution">
    <text evidence="5">The sequence shown here is derived from an EMBL/GenBank/DDBJ whole genome shotgun (WGS) entry which is preliminary data.</text>
</comment>
<evidence type="ECO:0000313" key="6">
    <source>
        <dbReference type="Proteomes" id="UP000257109"/>
    </source>
</evidence>
<dbReference type="PROSITE" id="PS50102">
    <property type="entry name" value="RRM"/>
    <property type="match status" value="1"/>
</dbReference>
<evidence type="ECO:0000256" key="1">
    <source>
        <dbReference type="ARBA" id="ARBA00022884"/>
    </source>
</evidence>
<dbReference type="EMBL" id="QJKJ01011870">
    <property type="protein sequence ID" value="RDX70021.1"/>
    <property type="molecule type" value="Genomic_DNA"/>
</dbReference>
<dbReference type="InterPro" id="IPR000504">
    <property type="entry name" value="RRM_dom"/>
</dbReference>
<dbReference type="SUPFAM" id="SSF54928">
    <property type="entry name" value="RNA-binding domain, RBD"/>
    <property type="match status" value="1"/>
</dbReference>
<gene>
    <name evidence="5" type="primary">cirbp-b</name>
    <name evidence="5" type="ORF">CR513_50782</name>
</gene>
<feature type="non-terminal residue" evidence="5">
    <location>
        <position position="1"/>
    </location>
</feature>
<feature type="compositionally biased region" description="Basic and acidic residues" evidence="3">
    <location>
        <begin position="132"/>
        <end position="255"/>
    </location>
</feature>
<evidence type="ECO:0000313" key="5">
    <source>
        <dbReference type="EMBL" id="RDX70021.1"/>
    </source>
</evidence>
<feature type="domain" description="RRM" evidence="4">
    <location>
        <begin position="31"/>
        <end position="108"/>
    </location>
</feature>
<accession>A0A371EVI4</accession>
<proteinExistence type="predicted"/>
<keyword evidence="1 2" id="KW-0694">RNA-binding</keyword>
<dbReference type="SMART" id="SM00360">
    <property type="entry name" value="RRM"/>
    <property type="match status" value="1"/>
</dbReference>
<dbReference type="InterPro" id="IPR035979">
    <property type="entry name" value="RBD_domain_sf"/>
</dbReference>
<dbReference type="PANTHER" id="PTHR48024">
    <property type="entry name" value="GEO13361P1-RELATED"/>
    <property type="match status" value="1"/>
</dbReference>
<evidence type="ECO:0000256" key="2">
    <source>
        <dbReference type="PROSITE-ProRule" id="PRU00176"/>
    </source>
</evidence>
<dbReference type="FunFam" id="3.30.70.330:FF:001563">
    <property type="entry name" value="RNA-binding (RRM/RBD/RNP motifs) family protein"/>
    <property type="match status" value="1"/>
</dbReference>
<protein>
    <submittedName>
        <fullName evidence="5">Cold-inducible RNA-binding protein B</fullName>
    </submittedName>
</protein>
<dbReference type="Proteomes" id="UP000257109">
    <property type="component" value="Unassembled WGS sequence"/>
</dbReference>
<feature type="region of interest" description="Disordered" evidence="3">
    <location>
        <begin position="132"/>
        <end position="277"/>
    </location>
</feature>
<sequence>GRKLTQSEVIVCKEKGKIDNRKGKMTMDDDSSIYVGGLPYDATEETIRTVFNLYGAILDVKIINDQRTRGKCYCFVTFTNPRSAIDAINDMNGRTIDGRVVKVNGVRARGGRTNFGRERYYYHNDERNGDWDRGRDRERIYDHDNNDRDGYRDGYRNRSSDWSRDRDRSRDHDQDRDRRFEHMHDYEQAREPMLDNDWSREDDRVENEKEHSRGYGGDVERDHNLDLDTNRKVDRTSDPDKSFDEDRKDQSRRNNDLNVTNQHSMDLSSDSTGTHNDQVEAQLERSTQQLDQLKKEVSQMEEGLEEKRLHVKELQKQSKKLEDALINAKKNSSYRQMQLMKLHKCFLQVKDFTERLKTGEKELQALIDTAMSEIDGDGLKDGQLTNGNLDGR</sequence>
<evidence type="ECO:0000259" key="4">
    <source>
        <dbReference type="PROSITE" id="PS50102"/>
    </source>
</evidence>
<dbReference type="AlphaFoldDB" id="A0A371EVI4"/>
<dbReference type="GO" id="GO:0005634">
    <property type="term" value="C:nucleus"/>
    <property type="evidence" value="ECO:0007669"/>
    <property type="project" value="TreeGrafter"/>
</dbReference>
<dbReference type="Pfam" id="PF00076">
    <property type="entry name" value="RRM_1"/>
    <property type="match status" value="1"/>
</dbReference>
<keyword evidence="6" id="KW-1185">Reference proteome</keyword>
<dbReference type="STRING" id="157652.A0A371EVI4"/>
<dbReference type="InterPro" id="IPR012677">
    <property type="entry name" value="Nucleotide-bd_a/b_plait_sf"/>
</dbReference>
<dbReference type="Gene3D" id="3.30.70.330">
    <property type="match status" value="1"/>
</dbReference>
<evidence type="ECO:0000256" key="3">
    <source>
        <dbReference type="SAM" id="MobiDB-lite"/>
    </source>
</evidence>
<dbReference type="CDD" id="cd00590">
    <property type="entry name" value="RRM_SF"/>
    <property type="match status" value="1"/>
</dbReference>
<dbReference type="PANTHER" id="PTHR48024:SF56">
    <property type="entry name" value="HETEROGENEOUS NUCLEAR RIBONUCLEOPROTEIN A0"/>
    <property type="match status" value="1"/>
</dbReference>
<dbReference type="InterPro" id="IPR050886">
    <property type="entry name" value="RNA-binding_reg"/>
</dbReference>
<dbReference type="GO" id="GO:0003723">
    <property type="term" value="F:RNA binding"/>
    <property type="evidence" value="ECO:0007669"/>
    <property type="project" value="UniProtKB-UniRule"/>
</dbReference>
<dbReference type="GO" id="GO:0005739">
    <property type="term" value="C:mitochondrion"/>
    <property type="evidence" value="ECO:0007669"/>
    <property type="project" value="TreeGrafter"/>
</dbReference>